<gene>
    <name evidence="1" type="ORF">DCF17_15290</name>
</gene>
<evidence type="ECO:0008006" key="3">
    <source>
        <dbReference type="Google" id="ProtNLM"/>
    </source>
</evidence>
<proteinExistence type="predicted"/>
<organism evidence="1 2">
    <name type="scientific">Shackletoniella antarctica</name>
    <dbReference type="NCBI Taxonomy" id="268115"/>
    <lineage>
        <taxon>Bacteria</taxon>
        <taxon>Bacillati</taxon>
        <taxon>Cyanobacteriota</taxon>
        <taxon>Cyanophyceae</taxon>
        <taxon>Oculatellales</taxon>
        <taxon>Oculatellaceae</taxon>
        <taxon>Shackletoniella</taxon>
    </lineage>
</organism>
<name>A0A2W4XQY1_9CYAN</name>
<evidence type="ECO:0000313" key="2">
    <source>
        <dbReference type="Proteomes" id="UP000249081"/>
    </source>
</evidence>
<dbReference type="EMBL" id="QBMN01000112">
    <property type="protein sequence ID" value="PZO37961.1"/>
    <property type="molecule type" value="Genomic_DNA"/>
</dbReference>
<comment type="caution">
    <text evidence="1">The sequence shown here is derived from an EMBL/GenBank/DDBJ whole genome shotgun (WGS) entry which is preliminary data.</text>
</comment>
<dbReference type="Proteomes" id="UP000249081">
    <property type="component" value="Unassembled WGS sequence"/>
</dbReference>
<evidence type="ECO:0000313" key="1">
    <source>
        <dbReference type="EMBL" id="PZO37961.1"/>
    </source>
</evidence>
<reference evidence="1 2" key="2">
    <citation type="submission" date="2018-06" db="EMBL/GenBank/DDBJ databases">
        <title>Metagenomic assembly of (sub)arctic Cyanobacteria and their associated microbiome from non-axenic cultures.</title>
        <authorList>
            <person name="Baurain D."/>
        </authorList>
    </citation>
    <scope>NUCLEOTIDE SEQUENCE [LARGE SCALE GENOMIC DNA]</scope>
    <source>
        <strain evidence="1">ULC041bin1</strain>
    </source>
</reference>
<sequence length="367" mass="42138">MAHLQRRLAGLDGVMQRLTAEIDRICTMSDRIQASGEVGHWQMSLVSHRVGKCLTYYDMGSTRGRVELHSSLSAIVYRHVAPRGSNLGFQGRYALLEDFMQNFYIEVINAFRREHELPEDYTPRTRLELAEYMAFSEQYAKRRISLRGSQSQQLIVLRAQAFSRRQPAETSVDMTLVSEGAKTEAAEAHSRSSVVQQVREKMMADADDPGDGVMRDRVINTLVEYLKAQNQPDCVDYLALKLQDCSAAEIDDILGLSARERDYLQQRFKYHIEKFSQQHEWELVHQWLGANLEAHLGMTPTEWADFLVTLPTDHRRFLTLKQTQPAISDEAIAQTLGWTPKKVQRSWTKVLKQAWNYRNQARGSEAS</sequence>
<dbReference type="AlphaFoldDB" id="A0A2W4XQY1"/>
<accession>A0A2W4XQY1</accession>
<reference evidence="2" key="1">
    <citation type="submission" date="2018-04" db="EMBL/GenBank/DDBJ databases">
        <authorList>
            <person name="Cornet L."/>
        </authorList>
    </citation>
    <scope>NUCLEOTIDE SEQUENCE [LARGE SCALE GENOMIC DNA]</scope>
</reference>
<protein>
    <recommendedName>
        <fullName evidence="3">ATPase involved in DNA repair</fullName>
    </recommendedName>
</protein>